<dbReference type="InterPro" id="IPR013033">
    <property type="entry name" value="MinC"/>
</dbReference>
<comment type="similarity">
    <text evidence="1 6">Belongs to the MinC family.</text>
</comment>
<dbReference type="Gene3D" id="2.160.20.70">
    <property type="match status" value="1"/>
</dbReference>
<feature type="domain" description="Septum formation inhibitor MinC N-terminal" evidence="9">
    <location>
        <begin position="8"/>
        <end position="80"/>
    </location>
</feature>
<sequence>MLNSSSVLEFKSTTFFTPILILNTNDIAAIEQTLQEKISMAPDFFKHSPLVIDVRELNKSELDFSVTEIVETLRRIGLFPIGLRGGTEQQNSQAQKLSIPVDAGRDHDAGAAAQHDRRAAVATDAGAENPAAESMNGEDKSPKAAATAASATAGLTAQSAVPVQPVRTMLVTQPVRSGQRIYAPGDLVVMSQVSAGAEIMAEGNIHVYNTLRGRALAGVQGNTSARIFCLDLQAELVSIAGDYKTSEHITKAIQKKPVQIYLQDHALIINEIA</sequence>
<dbReference type="EMBL" id="FOIA01000028">
    <property type="protein sequence ID" value="SET45729.1"/>
    <property type="molecule type" value="Genomic_DNA"/>
</dbReference>
<dbReference type="RefSeq" id="WP_090660352.1">
    <property type="nucleotide sequence ID" value="NZ_FOIA01000028.1"/>
</dbReference>
<dbReference type="InterPro" id="IPR005526">
    <property type="entry name" value="Septum_form_inhib_MinC_C"/>
</dbReference>
<dbReference type="InterPro" id="IPR016098">
    <property type="entry name" value="CAP/MinC_C"/>
</dbReference>
<comment type="function">
    <text evidence="5 6">Cell division inhibitor that blocks the formation of polar Z ring septums. Rapidly oscillates between the poles of the cell to destabilize FtsZ filaments that have formed before they mature into polar Z rings. Prevents FtsZ polymerization.</text>
</comment>
<dbReference type="HAMAP" id="MF_00267">
    <property type="entry name" value="MinC"/>
    <property type="match status" value="1"/>
</dbReference>
<dbReference type="Gene3D" id="3.30.70.260">
    <property type="match status" value="1"/>
</dbReference>
<dbReference type="SUPFAM" id="SSF63848">
    <property type="entry name" value="Cell-division inhibitor MinC, C-terminal domain"/>
    <property type="match status" value="1"/>
</dbReference>
<proteinExistence type="inferred from homology"/>
<dbReference type="InterPro" id="IPR007874">
    <property type="entry name" value="MinC_N"/>
</dbReference>
<dbReference type="GO" id="GO:1901891">
    <property type="term" value="P:regulation of cell septum assembly"/>
    <property type="evidence" value="ECO:0007669"/>
    <property type="project" value="InterPro"/>
</dbReference>
<dbReference type="InterPro" id="IPR036145">
    <property type="entry name" value="MinC_C_sf"/>
</dbReference>
<keyword evidence="2 6" id="KW-0132">Cell division</keyword>
<dbReference type="GO" id="GO:0051302">
    <property type="term" value="P:regulation of cell division"/>
    <property type="evidence" value="ECO:0007669"/>
    <property type="project" value="InterPro"/>
</dbReference>
<evidence type="ECO:0000256" key="5">
    <source>
        <dbReference type="ARBA" id="ARBA00025606"/>
    </source>
</evidence>
<keyword evidence="4 6" id="KW-0131">Cell cycle</keyword>
<reference evidence="11" key="1">
    <citation type="submission" date="2016-10" db="EMBL/GenBank/DDBJ databases">
        <authorList>
            <person name="Varghese N."/>
            <person name="Submissions S."/>
        </authorList>
    </citation>
    <scope>NUCLEOTIDE SEQUENCE [LARGE SCALE GENOMIC DNA]</scope>
    <source>
        <strain evidence="11">Nm71</strain>
    </source>
</reference>
<evidence type="ECO:0000259" key="8">
    <source>
        <dbReference type="Pfam" id="PF03775"/>
    </source>
</evidence>
<dbReference type="Proteomes" id="UP000199345">
    <property type="component" value="Unassembled WGS sequence"/>
</dbReference>
<accession>A0A1I0EKL7</accession>
<dbReference type="PANTHER" id="PTHR34108:SF1">
    <property type="entry name" value="SEPTUM SITE-DETERMINING PROTEIN MINC"/>
    <property type="match status" value="1"/>
</dbReference>
<keyword evidence="11" id="KW-1185">Reference proteome</keyword>
<evidence type="ECO:0000256" key="7">
    <source>
        <dbReference type="SAM" id="MobiDB-lite"/>
    </source>
</evidence>
<feature type="compositionally biased region" description="Basic and acidic residues" evidence="7">
    <location>
        <begin position="106"/>
        <end position="119"/>
    </location>
</feature>
<dbReference type="PANTHER" id="PTHR34108">
    <property type="entry name" value="SEPTUM SITE-DETERMINING PROTEIN MINC"/>
    <property type="match status" value="1"/>
</dbReference>
<evidence type="ECO:0000256" key="3">
    <source>
        <dbReference type="ARBA" id="ARBA00023210"/>
    </source>
</evidence>
<name>A0A1I0EKL7_9PROT</name>
<feature type="domain" description="Septum formation inhibitor MinC C-terminal" evidence="8">
    <location>
        <begin position="171"/>
        <end position="269"/>
    </location>
</feature>
<feature type="region of interest" description="Disordered" evidence="7">
    <location>
        <begin position="106"/>
        <end position="148"/>
    </location>
</feature>
<evidence type="ECO:0000313" key="11">
    <source>
        <dbReference type="Proteomes" id="UP000199345"/>
    </source>
</evidence>
<dbReference type="AlphaFoldDB" id="A0A1I0EKL7"/>
<evidence type="ECO:0000256" key="4">
    <source>
        <dbReference type="ARBA" id="ARBA00023306"/>
    </source>
</evidence>
<dbReference type="OrthoDB" id="9794530at2"/>
<comment type="subunit">
    <text evidence="6">Interacts with MinD and FtsZ.</text>
</comment>
<protein>
    <recommendedName>
        <fullName evidence="6">Probable septum site-determining protein MinC</fullName>
    </recommendedName>
</protein>
<evidence type="ECO:0000256" key="6">
    <source>
        <dbReference type="HAMAP-Rule" id="MF_00267"/>
    </source>
</evidence>
<organism evidence="10 11">
    <name type="scientific">Nitrosomonas marina</name>
    <dbReference type="NCBI Taxonomy" id="917"/>
    <lineage>
        <taxon>Bacteria</taxon>
        <taxon>Pseudomonadati</taxon>
        <taxon>Pseudomonadota</taxon>
        <taxon>Betaproteobacteria</taxon>
        <taxon>Nitrosomonadales</taxon>
        <taxon>Nitrosomonadaceae</taxon>
        <taxon>Nitrosomonas</taxon>
    </lineage>
</organism>
<evidence type="ECO:0000313" key="10">
    <source>
        <dbReference type="EMBL" id="SET45729.1"/>
    </source>
</evidence>
<evidence type="ECO:0000256" key="2">
    <source>
        <dbReference type="ARBA" id="ARBA00022618"/>
    </source>
</evidence>
<dbReference type="Pfam" id="PF05209">
    <property type="entry name" value="MinC_N"/>
    <property type="match status" value="1"/>
</dbReference>
<dbReference type="Pfam" id="PF03775">
    <property type="entry name" value="MinC_C"/>
    <property type="match status" value="1"/>
</dbReference>
<dbReference type="GO" id="GO:0000902">
    <property type="term" value="P:cell morphogenesis"/>
    <property type="evidence" value="ECO:0007669"/>
    <property type="project" value="InterPro"/>
</dbReference>
<keyword evidence="3 6" id="KW-0717">Septation</keyword>
<evidence type="ECO:0000256" key="1">
    <source>
        <dbReference type="ARBA" id="ARBA00006291"/>
    </source>
</evidence>
<dbReference type="GO" id="GO:0000917">
    <property type="term" value="P:division septum assembly"/>
    <property type="evidence" value="ECO:0007669"/>
    <property type="project" value="UniProtKB-KW"/>
</dbReference>
<evidence type="ECO:0000259" key="9">
    <source>
        <dbReference type="Pfam" id="PF05209"/>
    </source>
</evidence>
<gene>
    <name evidence="6" type="primary">minC</name>
    <name evidence="10" type="ORF">SAMN05216326_12829</name>
</gene>
<dbReference type="NCBIfam" id="TIGR01222">
    <property type="entry name" value="minC"/>
    <property type="match status" value="1"/>
</dbReference>